<dbReference type="NCBIfam" id="NF001591">
    <property type="entry name" value="PRK00393.1"/>
    <property type="match status" value="1"/>
</dbReference>
<sequence>MHPYADRRDGVARVEAALEQLRLGQPVVVFDDDDRENEGDLICAAELMTAETMAFIVQHTSGLVCVGMTGERLDELGLPPMVEAADDPRGTAFTVSVDLKGVTTTGISAADRAITARALANPFVSGDQFSKPGHLFPLRARPGGVLQRSGHTEAAVDLCAMAGLHPAGVLAEITNPDGTMARMPDLVRFAREHRLVLVSVADLVAYRMARETLVTCTAAARVPTDFGEFYAATYRSQIDGVEHVAFLRGHLTGKADVLVRVHSECLTGDVLGSRRCDCGEQLQLALQTVAEANCGVVLYLRGHEGRGIGLTHKLRAYQLQDEEDLDTVDANLALGLPVDSREYGVGAQILRDLGVSSIRLMSNNPAKFAGLSSYGITISERVPLRVRPNAQNAGYLQTKSARLDHDLGAATASERSAS</sequence>
<name>A0ABP6V0C9_9ACTN</name>
<dbReference type="InterPro" id="IPR000926">
    <property type="entry name" value="RibA"/>
</dbReference>
<feature type="region of interest" description="GTP cyclohydrolase II" evidence="11">
    <location>
        <begin position="210"/>
        <end position="418"/>
    </location>
</feature>
<dbReference type="Pfam" id="PF00925">
    <property type="entry name" value="GTP_cyclohydro2"/>
    <property type="match status" value="1"/>
</dbReference>
<feature type="binding site" evidence="11">
    <location>
        <position position="265"/>
    </location>
    <ligand>
        <name>Zn(2+)</name>
        <dbReference type="ChEBI" id="CHEBI:29105"/>
        <note>catalytic</note>
    </ligand>
</feature>
<dbReference type="HAMAP" id="MF_01283">
    <property type="entry name" value="RibBA"/>
    <property type="match status" value="1"/>
</dbReference>
<evidence type="ECO:0000256" key="9">
    <source>
        <dbReference type="ARBA" id="ARBA00023268"/>
    </source>
</evidence>
<evidence type="ECO:0000256" key="5">
    <source>
        <dbReference type="ARBA" id="ARBA00022833"/>
    </source>
</evidence>
<comment type="function">
    <text evidence="11">Catalyzes the conversion of GTP to 2,5-diamino-6-ribosylamino-4(3H)-pyrimidinone 5'-phosphate (DARP), formate and pyrophosphate.</text>
</comment>
<dbReference type="InterPro" id="IPR016299">
    <property type="entry name" value="Riboflavin_synth_RibBA"/>
</dbReference>
<feature type="binding site" evidence="11">
    <location>
        <position position="40"/>
    </location>
    <ligand>
        <name>D-ribulose 5-phosphate</name>
        <dbReference type="ChEBI" id="CHEBI:58121"/>
    </ligand>
</feature>
<evidence type="ECO:0000256" key="11">
    <source>
        <dbReference type="HAMAP-Rule" id="MF_01283"/>
    </source>
</evidence>
<dbReference type="HAMAP" id="MF_00179">
    <property type="entry name" value="RibA"/>
    <property type="match status" value="1"/>
</dbReference>
<keyword evidence="11" id="KW-0547">Nucleotide-binding</keyword>
<feature type="region of interest" description="DHBP synthase" evidence="11">
    <location>
        <begin position="1"/>
        <end position="209"/>
    </location>
</feature>
<dbReference type="CDD" id="cd00641">
    <property type="entry name" value="GTP_cyclohydro2"/>
    <property type="match status" value="1"/>
</dbReference>
<dbReference type="RefSeq" id="WP_218235559.1">
    <property type="nucleotide sequence ID" value="NZ_BAABBB010000006.1"/>
</dbReference>
<evidence type="ECO:0000259" key="12">
    <source>
        <dbReference type="Pfam" id="PF00925"/>
    </source>
</evidence>
<comment type="similarity">
    <text evidence="11">In the C-terminal section; belongs to the GTP cyclohydrolase II family.</text>
</comment>
<keyword evidence="4 11" id="KW-0479">Metal-binding</keyword>
<feature type="binding site" evidence="11">
    <location>
        <position position="278"/>
    </location>
    <ligand>
        <name>Zn(2+)</name>
        <dbReference type="ChEBI" id="CHEBI:29105"/>
        <note>catalytic</note>
    </ligand>
</feature>
<evidence type="ECO:0000256" key="3">
    <source>
        <dbReference type="ARBA" id="ARBA00022619"/>
    </source>
</evidence>
<feature type="binding site" evidence="11">
    <location>
        <begin position="304"/>
        <end position="306"/>
    </location>
    <ligand>
        <name>GTP</name>
        <dbReference type="ChEBI" id="CHEBI:37565"/>
    </ligand>
</feature>
<keyword evidence="7 11" id="KW-0464">Manganese</keyword>
<dbReference type="PANTHER" id="PTHR21327:SF18">
    <property type="entry name" value="3,4-DIHYDROXY-2-BUTANONE 4-PHOSPHATE SYNTHASE"/>
    <property type="match status" value="1"/>
</dbReference>
<comment type="catalytic activity">
    <reaction evidence="1 11">
        <text>D-ribulose 5-phosphate = (2S)-2-hydroxy-3-oxobutyl phosphate + formate + H(+)</text>
        <dbReference type="Rhea" id="RHEA:18457"/>
        <dbReference type="ChEBI" id="CHEBI:15378"/>
        <dbReference type="ChEBI" id="CHEBI:15740"/>
        <dbReference type="ChEBI" id="CHEBI:58121"/>
        <dbReference type="ChEBI" id="CHEBI:58830"/>
        <dbReference type="EC" id="4.1.99.12"/>
    </reaction>
</comment>
<comment type="pathway">
    <text evidence="2 11">Cofactor biosynthesis; riboflavin biosynthesis; 5-amino-6-(D-ribitylamino)uracil from GTP: step 1/4.</text>
</comment>
<comment type="function">
    <text evidence="11">Catalyzes the conversion of D-ribulose 5-phosphate to formate and 3,4-dihydroxy-2-butanone 4-phosphate.</text>
</comment>
<dbReference type="Proteomes" id="UP001500301">
    <property type="component" value="Unassembled WGS sequence"/>
</dbReference>
<dbReference type="NCBIfam" id="TIGR00506">
    <property type="entry name" value="ribB"/>
    <property type="match status" value="1"/>
</dbReference>
<feature type="binding site" evidence="11">
    <location>
        <position position="362"/>
    </location>
    <ligand>
        <name>GTP</name>
        <dbReference type="ChEBI" id="CHEBI:37565"/>
    </ligand>
</feature>
<dbReference type="NCBIfam" id="TIGR00505">
    <property type="entry name" value="ribA"/>
    <property type="match status" value="1"/>
</dbReference>
<dbReference type="EC" id="3.5.4.25" evidence="11"/>
<dbReference type="EMBL" id="BAABBB010000006">
    <property type="protein sequence ID" value="GAA3523848.1"/>
    <property type="molecule type" value="Genomic_DNA"/>
</dbReference>
<comment type="cofactor">
    <cofactor evidence="11">
        <name>Mg(2+)</name>
        <dbReference type="ChEBI" id="CHEBI:18420"/>
    </cofactor>
    <cofactor evidence="11">
        <name>Mn(2+)</name>
        <dbReference type="ChEBI" id="CHEBI:29035"/>
    </cofactor>
    <text evidence="11">Binds 2 divalent metal cations per subunit. Magnesium or manganese.</text>
</comment>
<keyword evidence="6 11" id="KW-0460">Magnesium</keyword>
<dbReference type="NCBIfam" id="NF006803">
    <property type="entry name" value="PRK09311.1"/>
    <property type="match status" value="1"/>
</dbReference>
<comment type="caution">
    <text evidence="13">The sequence shown here is derived from an EMBL/GenBank/DDBJ whole genome shotgun (WGS) entry which is preliminary data.</text>
</comment>
<evidence type="ECO:0000256" key="4">
    <source>
        <dbReference type="ARBA" id="ARBA00022723"/>
    </source>
</evidence>
<dbReference type="Pfam" id="PF00926">
    <property type="entry name" value="DHBP_synthase"/>
    <property type="match status" value="1"/>
</dbReference>
<feature type="binding site" evidence="11">
    <location>
        <begin position="35"/>
        <end position="36"/>
    </location>
    <ligand>
        <name>D-ribulose 5-phosphate</name>
        <dbReference type="ChEBI" id="CHEBI:58121"/>
    </ligand>
</feature>
<evidence type="ECO:0000256" key="2">
    <source>
        <dbReference type="ARBA" id="ARBA00004853"/>
    </source>
</evidence>
<evidence type="ECO:0000313" key="13">
    <source>
        <dbReference type="EMBL" id="GAA3523848.1"/>
    </source>
</evidence>
<feature type="domain" description="GTP cyclohydrolase II" evidence="12">
    <location>
        <begin position="218"/>
        <end position="383"/>
    </location>
</feature>
<comment type="catalytic activity">
    <reaction evidence="10 11">
        <text>GTP + 4 H2O = 2,5-diamino-6-hydroxy-4-(5-phosphoribosylamino)-pyrimidine + formate + 2 phosphate + 3 H(+)</text>
        <dbReference type="Rhea" id="RHEA:23704"/>
        <dbReference type="ChEBI" id="CHEBI:15377"/>
        <dbReference type="ChEBI" id="CHEBI:15378"/>
        <dbReference type="ChEBI" id="CHEBI:15740"/>
        <dbReference type="ChEBI" id="CHEBI:37565"/>
        <dbReference type="ChEBI" id="CHEBI:43474"/>
        <dbReference type="ChEBI" id="CHEBI:58614"/>
        <dbReference type="EC" id="3.5.4.25"/>
    </reaction>
</comment>
<accession>A0ABP6V0C9</accession>
<evidence type="ECO:0000256" key="10">
    <source>
        <dbReference type="ARBA" id="ARBA00049295"/>
    </source>
</evidence>
<keyword evidence="14" id="KW-1185">Reference proteome</keyword>
<feature type="binding site" evidence="11">
    <location>
        <position position="36"/>
    </location>
    <ligand>
        <name>Mg(2+)</name>
        <dbReference type="ChEBI" id="CHEBI:18420"/>
        <label>2</label>
    </ligand>
</feature>
<dbReference type="InterPro" id="IPR000422">
    <property type="entry name" value="DHBP_synthase_RibB"/>
</dbReference>
<feature type="site" description="Essential for DHBP synthase activity" evidence="11">
    <location>
        <position position="172"/>
    </location>
</feature>
<feature type="active site" description="Nucleophile; for GTP cyclohydrolase activity" evidence="11">
    <location>
        <position position="341"/>
    </location>
</feature>
<protein>
    <recommendedName>
        <fullName evidence="11">Riboflavin biosynthesis protein RibBA</fullName>
    </recommendedName>
    <domain>
        <recommendedName>
            <fullName evidence="11">3,4-dihydroxy-2-butanone 4-phosphate synthase</fullName>
            <shortName evidence="11">DHBP synthase</shortName>
            <ecNumber evidence="11">4.1.99.12</ecNumber>
        </recommendedName>
    </domain>
    <domain>
        <recommendedName>
            <fullName evidence="11">GTP cyclohydrolase-2</fullName>
            <ecNumber evidence="11">3.5.4.25</ecNumber>
        </recommendedName>
        <alternativeName>
            <fullName evidence="11">GTP cyclohydrolase II</fullName>
        </alternativeName>
    </domain>
</protein>
<dbReference type="HAMAP" id="MF_00180">
    <property type="entry name" value="RibB"/>
    <property type="match status" value="1"/>
</dbReference>
<reference evidence="14" key="1">
    <citation type="journal article" date="2019" name="Int. J. Syst. Evol. Microbiol.">
        <title>The Global Catalogue of Microorganisms (GCM) 10K type strain sequencing project: providing services to taxonomists for standard genome sequencing and annotation.</title>
        <authorList>
            <consortium name="The Broad Institute Genomics Platform"/>
            <consortium name="The Broad Institute Genome Sequencing Center for Infectious Disease"/>
            <person name="Wu L."/>
            <person name="Ma J."/>
        </authorList>
    </citation>
    <scope>NUCLEOTIDE SEQUENCE [LARGE SCALE GENOMIC DNA]</scope>
    <source>
        <strain evidence="14">JCM 17460</strain>
    </source>
</reference>
<comment type="cofactor">
    <cofactor evidence="11">
        <name>Zn(2+)</name>
        <dbReference type="ChEBI" id="CHEBI:29105"/>
    </cofactor>
    <text evidence="11">Binds 1 zinc ion per subunit.</text>
</comment>
<keyword evidence="5 11" id="KW-0862">Zinc</keyword>
<feature type="binding site" evidence="11">
    <location>
        <position position="367"/>
    </location>
    <ligand>
        <name>GTP</name>
        <dbReference type="ChEBI" id="CHEBI:37565"/>
    </ligand>
</feature>
<keyword evidence="3 11" id="KW-0686">Riboflavin biosynthesis</keyword>
<dbReference type="PANTHER" id="PTHR21327">
    <property type="entry name" value="GTP CYCLOHYDROLASE II-RELATED"/>
    <property type="match status" value="1"/>
</dbReference>
<keyword evidence="11" id="KW-0378">Hydrolase</keyword>
<comment type="similarity">
    <text evidence="11">In the N-terminal section; belongs to the DHBP synthase family.</text>
</comment>
<feature type="binding site" evidence="11">
    <location>
        <position position="276"/>
    </location>
    <ligand>
        <name>Zn(2+)</name>
        <dbReference type="ChEBI" id="CHEBI:29105"/>
        <note>catalytic</note>
    </ligand>
</feature>
<feature type="binding site" evidence="11">
    <location>
        <position position="281"/>
    </location>
    <ligand>
        <name>GTP</name>
        <dbReference type="ChEBI" id="CHEBI:37565"/>
    </ligand>
</feature>
<keyword evidence="11" id="KW-0342">GTP-binding</keyword>
<feature type="binding site" evidence="11">
    <location>
        <begin position="260"/>
        <end position="264"/>
    </location>
    <ligand>
        <name>GTP</name>
        <dbReference type="ChEBI" id="CHEBI:37565"/>
    </ligand>
</feature>
<feature type="binding site" evidence="11">
    <location>
        <begin position="148"/>
        <end position="152"/>
    </location>
    <ligand>
        <name>D-ribulose 5-phosphate</name>
        <dbReference type="ChEBI" id="CHEBI:58121"/>
    </ligand>
</feature>
<evidence type="ECO:0000313" key="14">
    <source>
        <dbReference type="Proteomes" id="UP001500301"/>
    </source>
</evidence>
<evidence type="ECO:0000256" key="8">
    <source>
        <dbReference type="ARBA" id="ARBA00023239"/>
    </source>
</evidence>
<organism evidence="13 14">
    <name type="scientific">Nocardioides daeguensis</name>
    <dbReference type="NCBI Taxonomy" id="908359"/>
    <lineage>
        <taxon>Bacteria</taxon>
        <taxon>Bacillati</taxon>
        <taxon>Actinomycetota</taxon>
        <taxon>Actinomycetes</taxon>
        <taxon>Propionibacteriales</taxon>
        <taxon>Nocardioidaceae</taxon>
        <taxon>Nocardioides</taxon>
    </lineage>
</organism>
<evidence type="ECO:0000256" key="1">
    <source>
        <dbReference type="ARBA" id="ARBA00000141"/>
    </source>
</evidence>
<feature type="binding site" evidence="11">
    <location>
        <position position="172"/>
    </location>
    <ligand>
        <name>D-ribulose 5-phosphate</name>
        <dbReference type="ChEBI" id="CHEBI:58121"/>
    </ligand>
</feature>
<feature type="active site" description="Proton acceptor; for GTP cyclohydrolase activity" evidence="11">
    <location>
        <position position="339"/>
    </location>
</feature>
<feature type="binding site" evidence="11">
    <location>
        <position position="151"/>
    </location>
    <ligand>
        <name>Mg(2+)</name>
        <dbReference type="ChEBI" id="CHEBI:18420"/>
        <label>2</label>
    </ligand>
</feature>
<comment type="pathway">
    <text evidence="11">Cofactor biosynthesis; riboflavin biosynthesis; 2-hydroxy-3-oxobutyl phosphate from D-ribulose 5-phosphate: step 1/1.</text>
</comment>
<dbReference type="InterPro" id="IPR032677">
    <property type="entry name" value="GTP_cyclohydro_II"/>
</dbReference>
<dbReference type="PIRSF" id="PIRSF001259">
    <property type="entry name" value="RibA"/>
    <property type="match status" value="1"/>
</dbReference>
<feature type="binding site" evidence="11">
    <location>
        <position position="327"/>
    </location>
    <ligand>
        <name>GTP</name>
        <dbReference type="ChEBI" id="CHEBI:37565"/>
    </ligand>
</feature>
<keyword evidence="9 11" id="KW-0511">Multifunctional enzyme</keyword>
<gene>
    <name evidence="11" type="primary">ribBA</name>
    <name evidence="13" type="ORF">GCM10022263_10230</name>
</gene>
<feature type="site" description="Essential for DHBP synthase activity" evidence="11">
    <location>
        <position position="134"/>
    </location>
</feature>
<feature type="binding site" evidence="11">
    <location>
        <position position="36"/>
    </location>
    <ligand>
        <name>Mg(2+)</name>
        <dbReference type="ChEBI" id="CHEBI:18420"/>
        <label>1</label>
    </ligand>
</feature>
<evidence type="ECO:0000256" key="6">
    <source>
        <dbReference type="ARBA" id="ARBA00022842"/>
    </source>
</evidence>
<keyword evidence="8 11" id="KW-0456">Lyase</keyword>
<proteinExistence type="inferred from homology"/>
<dbReference type="EC" id="4.1.99.12" evidence="11"/>
<evidence type="ECO:0000256" key="7">
    <source>
        <dbReference type="ARBA" id="ARBA00023211"/>
    </source>
</evidence>